<feature type="domain" description="Protein translocase subunit SecDF P1" evidence="12">
    <location>
        <begin position="72"/>
        <end position="125"/>
    </location>
</feature>
<dbReference type="NCBIfam" id="TIGR00916">
    <property type="entry name" value="2A0604s01"/>
    <property type="match status" value="1"/>
</dbReference>
<dbReference type="Gene3D" id="3.30.1360.200">
    <property type="match status" value="1"/>
</dbReference>
<evidence type="ECO:0000256" key="7">
    <source>
        <dbReference type="ARBA" id="ARBA00023010"/>
    </source>
</evidence>
<dbReference type="InterPro" id="IPR055344">
    <property type="entry name" value="SecD_SecF_C_bact"/>
</dbReference>
<comment type="similarity">
    <text evidence="9">Belongs to the SecD/SecF family. SecD subfamily.</text>
</comment>
<dbReference type="Pfam" id="PF02355">
    <property type="entry name" value="SecD_SecF_C"/>
    <property type="match status" value="1"/>
</dbReference>
<dbReference type="Gene3D" id="3.30.70.3220">
    <property type="match status" value="1"/>
</dbReference>
<evidence type="ECO:0000256" key="9">
    <source>
        <dbReference type="HAMAP-Rule" id="MF_01463"/>
    </source>
</evidence>
<dbReference type="Pfam" id="PF21760">
    <property type="entry name" value="SecD_1st"/>
    <property type="match status" value="1"/>
</dbReference>
<dbReference type="OrthoDB" id="5240379at2"/>
<evidence type="ECO:0000313" key="14">
    <source>
        <dbReference type="EMBL" id="RIX35716.1"/>
    </source>
</evidence>
<feature type="transmembrane region" description="Helical" evidence="9">
    <location>
        <begin position="530"/>
        <end position="556"/>
    </location>
</feature>
<feature type="domain" description="SecDF P1 head subdomain" evidence="13">
    <location>
        <begin position="285"/>
        <end position="373"/>
    </location>
</feature>
<dbReference type="InterPro" id="IPR048634">
    <property type="entry name" value="SecD_SecF_C"/>
</dbReference>
<dbReference type="NCBIfam" id="TIGR01129">
    <property type="entry name" value="secD"/>
    <property type="match status" value="1"/>
</dbReference>
<reference evidence="14 15" key="1">
    <citation type="submission" date="2018-09" db="EMBL/GenBank/DDBJ databases">
        <title>Optimization and identification of Corynebacterium falsenii FN1-14 from fish paste.</title>
        <authorList>
            <person name="Daroonpunt R."/>
            <person name="Tanasupawat S."/>
        </authorList>
    </citation>
    <scope>NUCLEOTIDE SEQUENCE [LARGE SCALE GENOMIC DNA]</scope>
    <source>
        <strain evidence="14 15">FN1-14</strain>
    </source>
</reference>
<dbReference type="STRING" id="1451189.CFAL_05875"/>
<evidence type="ECO:0000256" key="4">
    <source>
        <dbReference type="ARBA" id="ARBA00022692"/>
    </source>
</evidence>
<proteinExistence type="inferred from homology"/>
<dbReference type="EMBL" id="QXJK01000003">
    <property type="protein sequence ID" value="RIX35716.1"/>
    <property type="molecule type" value="Genomic_DNA"/>
</dbReference>
<dbReference type="Proteomes" id="UP000285278">
    <property type="component" value="Unassembled WGS sequence"/>
</dbReference>
<dbReference type="Gene3D" id="1.20.1640.10">
    <property type="entry name" value="Multidrug efflux transporter AcrB transmembrane domain"/>
    <property type="match status" value="1"/>
</dbReference>
<feature type="transmembrane region" description="Helical" evidence="9">
    <location>
        <begin position="456"/>
        <end position="477"/>
    </location>
</feature>
<dbReference type="InterPro" id="IPR005791">
    <property type="entry name" value="SecD"/>
</dbReference>
<keyword evidence="3 9" id="KW-1003">Cell membrane</keyword>
<feature type="transmembrane region" description="Helical" evidence="9">
    <location>
        <begin position="20"/>
        <end position="39"/>
    </location>
</feature>
<dbReference type="GO" id="GO:0005886">
    <property type="term" value="C:plasma membrane"/>
    <property type="evidence" value="ECO:0007669"/>
    <property type="project" value="UniProtKB-SubCell"/>
</dbReference>
<keyword evidence="8 9" id="KW-0472">Membrane</keyword>
<keyword evidence="4 9" id="KW-0812">Transmembrane</keyword>
<dbReference type="PANTHER" id="PTHR30081">
    <property type="entry name" value="PROTEIN-EXPORT MEMBRANE PROTEIN SEC"/>
    <property type="match status" value="1"/>
</dbReference>
<dbReference type="GO" id="GO:0043952">
    <property type="term" value="P:protein transport by the Sec complex"/>
    <property type="evidence" value="ECO:0007669"/>
    <property type="project" value="UniProtKB-UniRule"/>
</dbReference>
<dbReference type="GO" id="GO:0006605">
    <property type="term" value="P:protein targeting"/>
    <property type="evidence" value="ECO:0007669"/>
    <property type="project" value="UniProtKB-UniRule"/>
</dbReference>
<feature type="transmembrane region" description="Helical" evidence="9">
    <location>
        <begin position="401"/>
        <end position="419"/>
    </location>
</feature>
<name>A0A418Q8B2_9CORY</name>
<accession>A0A418Q8B2</accession>
<comment type="caution">
    <text evidence="14">The sequence shown here is derived from an EMBL/GenBank/DDBJ whole genome shotgun (WGS) entry which is preliminary data.</text>
</comment>
<keyword evidence="6 9" id="KW-1133">Transmembrane helix</keyword>
<sequence length="615" mass="65217">MAQKSRRAGQAGQFAWPKRALALFFVIFLVVLGLIMFTGNKSFAPRLGIDLQGGTRVTLVPQGQEPTKDQLNQARDILERRVNGMGVTGASVVIDGNDLVITVPGEDAAQARAIGRTSQLLFRPVLGPSPTTDAFPKVAEDMANQWVKAGIISPQDANDRLKKVAEALPQMGIKDPPKELTVTATAPAKPKDSIEEQARRDEQVKILKADRQSDNPDKQFAAATLLNCGSPDPLAGADDPAKPLVACSEQGPMVLGPAPLLVGQQDKPGGQRLTGEMIDTDSPITGGLDPNNQQMSITFRFKTGEATPGGETWFKFGQEMMNRQVAITLDSEVISAPRIQSPTPPGETTQITGNFTDQQAKDLANNLRYGALPLSFVGENGETGGTATTISPTLGAASLKAGVIAGIVGLVLVSLYALAYYRGLGFVAIFSLIAAFSLVYGSIVLLGRWIGYSLDLAGIAGLIIGLGTTADSFVIYFERIKDEIRNGFSFRSAVPRAWKRARSTIVTGNIVSLIAAVILYFLAVGDVKGFAFTLGLTTFFDLVVAFLVSAPLVILLSRRKGFANPKINGLGSAFRAADRAYGKNQRAVSAGATHATEATDATDSTHPAASGEEKN</sequence>
<dbReference type="InterPro" id="IPR054384">
    <property type="entry name" value="SecDF_P1_head"/>
</dbReference>
<evidence type="ECO:0000259" key="11">
    <source>
        <dbReference type="Pfam" id="PF02355"/>
    </source>
</evidence>
<gene>
    <name evidence="9 14" type="primary">secD</name>
    <name evidence="14" type="ORF">D3M95_04225</name>
</gene>
<dbReference type="Pfam" id="PF22599">
    <property type="entry name" value="SecDF_P1_head"/>
    <property type="match status" value="1"/>
</dbReference>
<comment type="subunit">
    <text evidence="9">Forms a complex with SecF. Part of the essential Sec protein translocation apparatus which comprises SecA, SecYEG and auxiliary proteins SecDF. Other proteins may also be involved.</text>
</comment>
<dbReference type="GO" id="GO:0015450">
    <property type="term" value="F:protein-transporting ATPase activity"/>
    <property type="evidence" value="ECO:0007669"/>
    <property type="project" value="InterPro"/>
</dbReference>
<evidence type="ECO:0000256" key="3">
    <source>
        <dbReference type="ARBA" id="ARBA00022475"/>
    </source>
</evidence>
<evidence type="ECO:0000256" key="6">
    <source>
        <dbReference type="ARBA" id="ARBA00022989"/>
    </source>
</evidence>
<evidence type="ECO:0000259" key="13">
    <source>
        <dbReference type="Pfam" id="PF22599"/>
    </source>
</evidence>
<feature type="compositionally biased region" description="Low complexity" evidence="10">
    <location>
        <begin position="590"/>
        <end position="606"/>
    </location>
</feature>
<feature type="transmembrane region" description="Helical" evidence="9">
    <location>
        <begin position="505"/>
        <end position="524"/>
    </location>
</feature>
<feature type="domain" description="Protein export membrane protein SecD/SecF C-terminal" evidence="11">
    <location>
        <begin position="387"/>
        <end position="558"/>
    </location>
</feature>
<protein>
    <recommendedName>
        <fullName evidence="9">Protein translocase subunit SecD</fullName>
    </recommendedName>
</protein>
<evidence type="ECO:0000256" key="10">
    <source>
        <dbReference type="SAM" id="MobiDB-lite"/>
    </source>
</evidence>
<dbReference type="GO" id="GO:0065002">
    <property type="term" value="P:intracellular protein transmembrane transport"/>
    <property type="evidence" value="ECO:0007669"/>
    <property type="project" value="UniProtKB-UniRule"/>
</dbReference>
<keyword evidence="2 9" id="KW-0813">Transport</keyword>
<evidence type="ECO:0000259" key="12">
    <source>
        <dbReference type="Pfam" id="PF21760"/>
    </source>
</evidence>
<keyword evidence="5 9" id="KW-0653">Protein transport</keyword>
<organism evidence="14 15">
    <name type="scientific">Corynebacterium falsenii</name>
    <dbReference type="NCBI Taxonomy" id="108486"/>
    <lineage>
        <taxon>Bacteria</taxon>
        <taxon>Bacillati</taxon>
        <taxon>Actinomycetota</taxon>
        <taxon>Actinomycetes</taxon>
        <taxon>Mycobacteriales</taxon>
        <taxon>Corynebacteriaceae</taxon>
        <taxon>Corynebacterium</taxon>
    </lineage>
</organism>
<keyword evidence="15" id="KW-1185">Reference proteome</keyword>
<dbReference type="InterPro" id="IPR048631">
    <property type="entry name" value="SecD_1st"/>
</dbReference>
<keyword evidence="7 9" id="KW-0811">Translocation</keyword>
<feature type="region of interest" description="Disordered" evidence="10">
    <location>
        <begin position="585"/>
        <end position="615"/>
    </location>
</feature>
<evidence type="ECO:0000256" key="5">
    <source>
        <dbReference type="ARBA" id="ARBA00022927"/>
    </source>
</evidence>
<comment type="function">
    <text evidence="9">Part of the Sec protein translocase complex. Interacts with the SecYEG preprotein conducting channel. SecDF uses the proton motive force (PMF) to complete protein translocation after the ATP-dependent function of SecA.</text>
</comment>
<comment type="subcellular location">
    <subcellularLocation>
        <location evidence="1 9">Cell membrane</location>
        <topology evidence="1 9">Multi-pass membrane protein</topology>
    </subcellularLocation>
</comment>
<feature type="transmembrane region" description="Helical" evidence="9">
    <location>
        <begin position="426"/>
        <end position="450"/>
    </location>
</feature>
<dbReference type="RefSeq" id="WP_025402770.1">
    <property type="nucleotide sequence ID" value="NZ_CBCRUA010000006.1"/>
</dbReference>
<evidence type="ECO:0000313" key="15">
    <source>
        <dbReference type="Proteomes" id="UP000285278"/>
    </source>
</evidence>
<dbReference type="PANTHER" id="PTHR30081:SF1">
    <property type="entry name" value="PROTEIN TRANSLOCASE SUBUNIT SECD"/>
    <property type="match status" value="1"/>
</dbReference>
<evidence type="ECO:0000256" key="1">
    <source>
        <dbReference type="ARBA" id="ARBA00004651"/>
    </source>
</evidence>
<evidence type="ECO:0000256" key="2">
    <source>
        <dbReference type="ARBA" id="ARBA00022448"/>
    </source>
</evidence>
<dbReference type="SUPFAM" id="SSF82866">
    <property type="entry name" value="Multidrug efflux transporter AcrB transmembrane domain"/>
    <property type="match status" value="1"/>
</dbReference>
<dbReference type="AlphaFoldDB" id="A0A418Q8B2"/>
<dbReference type="HAMAP" id="MF_01463_B">
    <property type="entry name" value="SecD_B"/>
    <property type="match status" value="1"/>
</dbReference>
<evidence type="ECO:0000256" key="8">
    <source>
        <dbReference type="ARBA" id="ARBA00023136"/>
    </source>
</evidence>
<dbReference type="InterPro" id="IPR022813">
    <property type="entry name" value="SecD/SecF_arch_bac"/>
</dbReference>